<dbReference type="RefSeq" id="XP_001302314.1">
    <property type="nucleotide sequence ID" value="XM_001302313.1"/>
</dbReference>
<dbReference type="VEuPathDB" id="TrichDB:TVAGG3_1008630"/>
<sequence length="266" mass="31033">MTQFQLYRLLSMFSAKPVKFDYQDSQHLFKNYVTPLYNIKDLSNNSFVDLLCIDDVLSAASSSLTLSCSVCLKSRRSKEFKYSVFIPHREKDSPFVSWLRRSCFDRQSPKTKFEMKSSFPEIHQTIENCGQNCPDDKIIELFEKMSKHVKNTISTIKQRPIGNQRSIIPVVISLHDEFIKILKVFRQRLIQMENISSNDFVTIKDVTEYNARIGNNQRVFKVPEPDIEVVDKITFTKCIEEMTETCHENLTSVLTLSPFDLYKNIQ</sequence>
<dbReference type="InParanoid" id="A2G0D5"/>
<name>A2G0D5_TRIV3</name>
<gene>
    <name evidence="1" type="ORF">TVAG_121280</name>
</gene>
<reference evidence="1" key="1">
    <citation type="submission" date="2006-10" db="EMBL/GenBank/DDBJ databases">
        <authorList>
            <person name="Amadeo P."/>
            <person name="Zhao Q."/>
            <person name="Wortman J."/>
            <person name="Fraser-Liggett C."/>
            <person name="Carlton J."/>
        </authorList>
    </citation>
    <scope>NUCLEOTIDE SEQUENCE</scope>
    <source>
        <strain evidence="1">G3</strain>
    </source>
</reference>
<dbReference type="Proteomes" id="UP000001542">
    <property type="component" value="Unassembled WGS sequence"/>
</dbReference>
<reference evidence="1" key="2">
    <citation type="journal article" date="2007" name="Science">
        <title>Draft genome sequence of the sexually transmitted pathogen Trichomonas vaginalis.</title>
        <authorList>
            <person name="Carlton J.M."/>
            <person name="Hirt R.P."/>
            <person name="Silva J.C."/>
            <person name="Delcher A.L."/>
            <person name="Schatz M."/>
            <person name="Zhao Q."/>
            <person name="Wortman J.R."/>
            <person name="Bidwell S.L."/>
            <person name="Alsmark U.C.M."/>
            <person name="Besteiro S."/>
            <person name="Sicheritz-Ponten T."/>
            <person name="Noel C.J."/>
            <person name="Dacks J.B."/>
            <person name="Foster P.G."/>
            <person name="Simillion C."/>
            <person name="Van de Peer Y."/>
            <person name="Miranda-Saavedra D."/>
            <person name="Barton G.J."/>
            <person name="Westrop G.D."/>
            <person name="Mueller S."/>
            <person name="Dessi D."/>
            <person name="Fiori P.L."/>
            <person name="Ren Q."/>
            <person name="Paulsen I."/>
            <person name="Zhang H."/>
            <person name="Bastida-Corcuera F.D."/>
            <person name="Simoes-Barbosa A."/>
            <person name="Brown M.T."/>
            <person name="Hayes R.D."/>
            <person name="Mukherjee M."/>
            <person name="Okumura C.Y."/>
            <person name="Schneider R."/>
            <person name="Smith A.J."/>
            <person name="Vanacova S."/>
            <person name="Villalvazo M."/>
            <person name="Haas B.J."/>
            <person name="Pertea M."/>
            <person name="Feldblyum T.V."/>
            <person name="Utterback T.R."/>
            <person name="Shu C.L."/>
            <person name="Osoegawa K."/>
            <person name="de Jong P.J."/>
            <person name="Hrdy I."/>
            <person name="Horvathova L."/>
            <person name="Zubacova Z."/>
            <person name="Dolezal P."/>
            <person name="Malik S.B."/>
            <person name="Logsdon J.M. Jr."/>
            <person name="Henze K."/>
            <person name="Gupta A."/>
            <person name="Wang C.C."/>
            <person name="Dunne R.L."/>
            <person name="Upcroft J.A."/>
            <person name="Upcroft P."/>
            <person name="White O."/>
            <person name="Salzberg S.L."/>
            <person name="Tang P."/>
            <person name="Chiu C.-H."/>
            <person name="Lee Y.-S."/>
            <person name="Embley T.M."/>
            <person name="Coombs G.H."/>
            <person name="Mottram J.C."/>
            <person name="Tachezy J."/>
            <person name="Fraser-Liggett C.M."/>
            <person name="Johnson P.J."/>
        </authorList>
    </citation>
    <scope>NUCLEOTIDE SEQUENCE [LARGE SCALE GENOMIC DNA]</scope>
    <source>
        <strain evidence="1">G3</strain>
    </source>
</reference>
<accession>A2G0D5</accession>
<dbReference type="KEGG" id="tva:4747054"/>
<dbReference type="EMBL" id="DS114205">
    <property type="protein sequence ID" value="EAX89384.1"/>
    <property type="molecule type" value="Genomic_DNA"/>
</dbReference>
<dbReference type="AlphaFoldDB" id="A2G0D5"/>
<evidence type="ECO:0000313" key="2">
    <source>
        <dbReference type="Proteomes" id="UP000001542"/>
    </source>
</evidence>
<protein>
    <submittedName>
        <fullName evidence="1">Uncharacterized protein</fullName>
    </submittedName>
</protein>
<keyword evidence="2" id="KW-1185">Reference proteome</keyword>
<dbReference type="VEuPathDB" id="TrichDB:TVAG_121280"/>
<organism evidence="1 2">
    <name type="scientific">Trichomonas vaginalis (strain ATCC PRA-98 / G3)</name>
    <dbReference type="NCBI Taxonomy" id="412133"/>
    <lineage>
        <taxon>Eukaryota</taxon>
        <taxon>Metamonada</taxon>
        <taxon>Parabasalia</taxon>
        <taxon>Trichomonadida</taxon>
        <taxon>Trichomonadidae</taxon>
        <taxon>Trichomonas</taxon>
    </lineage>
</organism>
<evidence type="ECO:0000313" key="1">
    <source>
        <dbReference type="EMBL" id="EAX89384.1"/>
    </source>
</evidence>
<proteinExistence type="predicted"/>